<organism evidence="6 7">
    <name type="scientific">Candidatus Phycosocius bacilliformis</name>
    <dbReference type="NCBI Taxonomy" id="1445552"/>
    <lineage>
        <taxon>Bacteria</taxon>
        <taxon>Pseudomonadati</taxon>
        <taxon>Pseudomonadota</taxon>
        <taxon>Alphaproteobacteria</taxon>
        <taxon>Caulobacterales</taxon>
        <taxon>Caulobacterales incertae sedis</taxon>
        <taxon>Candidatus Phycosocius</taxon>
    </lineage>
</organism>
<feature type="disulfide bond" description="Redox-active" evidence="4">
    <location>
        <begin position="96"/>
        <end position="100"/>
    </location>
</feature>
<dbReference type="FunFam" id="3.40.30.10:FF:000013">
    <property type="entry name" value="Blast:Protein SCO1 homolog, mitochondrial"/>
    <property type="match status" value="1"/>
</dbReference>
<keyword evidence="7" id="KW-1185">Reference proteome</keyword>
<dbReference type="SUPFAM" id="SSF52833">
    <property type="entry name" value="Thioredoxin-like"/>
    <property type="match status" value="1"/>
</dbReference>
<evidence type="ECO:0000256" key="4">
    <source>
        <dbReference type="PIRSR" id="PIRSR603782-2"/>
    </source>
</evidence>
<evidence type="ECO:0000256" key="2">
    <source>
        <dbReference type="ARBA" id="ARBA00023008"/>
    </source>
</evidence>
<dbReference type="OrthoDB" id="9790194at2"/>
<evidence type="ECO:0000313" key="7">
    <source>
        <dbReference type="Proteomes" id="UP000245086"/>
    </source>
</evidence>
<proteinExistence type="inferred from homology"/>
<feature type="binding site" evidence="3">
    <location>
        <position position="96"/>
    </location>
    <ligand>
        <name>Cu cation</name>
        <dbReference type="ChEBI" id="CHEBI:23378"/>
    </ligand>
</feature>
<dbReference type="AlphaFoldDB" id="A0A2P2ECB5"/>
<gene>
    <name evidence="6" type="primary">ypmQ</name>
    <name evidence="6" type="ORF">PbB2_02396</name>
</gene>
<comment type="similarity">
    <text evidence="1">Belongs to the SCO1/2 family.</text>
</comment>
<sequence>MSMPTETPPPAQKPMPVPRMIALGALGLGVVVLGAALVQRAIQPKAETAALPEGCNARAFAEIGGPFSLVNQDNVAVTEKTFLGKPALIYFGFTYCPDICPLSMQTMALALDEAKKVPGSKANDIQPLLISLDPERDSPAAMKAYIASAGFPANLQGLTGTVAQVQAAAKAYKVGYRKSIPEGGSAKDYLIDHTSIFYLINRQGKLATFFSADPDPKMMGQCIAALSKNGL</sequence>
<comment type="caution">
    <text evidence="6">The sequence shown here is derived from an EMBL/GenBank/DDBJ whole genome shotgun (WGS) entry which is preliminary data.</text>
</comment>
<dbReference type="InterPro" id="IPR036249">
    <property type="entry name" value="Thioredoxin-like_sf"/>
</dbReference>
<keyword evidence="3" id="KW-0479">Metal-binding</keyword>
<protein>
    <submittedName>
        <fullName evidence="6">SCO1 protein</fullName>
    </submittedName>
</protein>
<accession>A0A2P2ECB5</accession>
<dbReference type="CDD" id="cd02968">
    <property type="entry name" value="SCO"/>
    <property type="match status" value="1"/>
</dbReference>
<dbReference type="PANTHER" id="PTHR12151:SF25">
    <property type="entry name" value="LINALOOL DEHYDRATASE_ISOMERASE DOMAIN-CONTAINING PROTEIN"/>
    <property type="match status" value="1"/>
</dbReference>
<dbReference type="PROSITE" id="PS51352">
    <property type="entry name" value="THIOREDOXIN_2"/>
    <property type="match status" value="1"/>
</dbReference>
<reference evidence="6 7" key="1">
    <citation type="journal article" date="2018" name="Genome Announc.">
        <title>Draft Genome Sequence of "Candidatus Phycosocius bacilliformis," an Alphaproteobacterial Ectosymbiont of the Hydrocarbon-Producing Green Alga Botryococcus braunii.</title>
        <authorList>
            <person name="Tanabe Y."/>
            <person name="Yamaguchi H."/>
            <person name="Watanabe M.M."/>
        </authorList>
    </citation>
    <scope>NUCLEOTIDE SEQUENCE [LARGE SCALE GENOMIC DNA]</scope>
    <source>
        <strain evidence="6 7">BOTRYCO-2</strain>
    </source>
</reference>
<evidence type="ECO:0000313" key="6">
    <source>
        <dbReference type="EMBL" id="GBF58708.1"/>
    </source>
</evidence>
<dbReference type="RefSeq" id="WP_108985563.1">
    <property type="nucleotide sequence ID" value="NZ_BFBR01000007.1"/>
</dbReference>
<dbReference type="InterPro" id="IPR003782">
    <property type="entry name" value="SCO1/SenC"/>
</dbReference>
<feature type="domain" description="Thioredoxin" evidence="5">
    <location>
        <begin position="40"/>
        <end position="228"/>
    </location>
</feature>
<dbReference type="GO" id="GO:0046872">
    <property type="term" value="F:metal ion binding"/>
    <property type="evidence" value="ECO:0007669"/>
    <property type="project" value="UniProtKB-KW"/>
</dbReference>
<evidence type="ECO:0000256" key="3">
    <source>
        <dbReference type="PIRSR" id="PIRSR603782-1"/>
    </source>
</evidence>
<keyword evidence="2 3" id="KW-0186">Copper</keyword>
<keyword evidence="4" id="KW-1015">Disulfide bond</keyword>
<feature type="binding site" evidence="3">
    <location>
        <position position="100"/>
    </location>
    <ligand>
        <name>Cu cation</name>
        <dbReference type="ChEBI" id="CHEBI:23378"/>
    </ligand>
</feature>
<dbReference type="PANTHER" id="PTHR12151">
    <property type="entry name" value="ELECTRON TRANSPORT PROTIN SCO1/SENC FAMILY MEMBER"/>
    <property type="match status" value="1"/>
</dbReference>
<name>A0A2P2ECB5_9PROT</name>
<dbReference type="InterPro" id="IPR013766">
    <property type="entry name" value="Thioredoxin_domain"/>
</dbReference>
<evidence type="ECO:0000256" key="1">
    <source>
        <dbReference type="ARBA" id="ARBA00010996"/>
    </source>
</evidence>
<dbReference type="Gene3D" id="3.40.30.10">
    <property type="entry name" value="Glutaredoxin"/>
    <property type="match status" value="1"/>
</dbReference>
<dbReference type="EMBL" id="BFBR01000007">
    <property type="protein sequence ID" value="GBF58708.1"/>
    <property type="molecule type" value="Genomic_DNA"/>
</dbReference>
<dbReference type="Proteomes" id="UP000245086">
    <property type="component" value="Unassembled WGS sequence"/>
</dbReference>
<feature type="binding site" evidence="3">
    <location>
        <position position="193"/>
    </location>
    <ligand>
        <name>Cu cation</name>
        <dbReference type="ChEBI" id="CHEBI:23378"/>
    </ligand>
</feature>
<dbReference type="Pfam" id="PF02630">
    <property type="entry name" value="SCO1-SenC"/>
    <property type="match status" value="1"/>
</dbReference>
<evidence type="ECO:0000259" key="5">
    <source>
        <dbReference type="PROSITE" id="PS51352"/>
    </source>
</evidence>